<feature type="transmembrane region" description="Helical" evidence="6">
    <location>
        <begin position="135"/>
        <end position="151"/>
    </location>
</feature>
<keyword evidence="8" id="KW-1185">Reference proteome</keyword>
<feature type="transmembrane region" description="Helical" evidence="6">
    <location>
        <begin position="72"/>
        <end position="90"/>
    </location>
</feature>
<feature type="transmembrane region" description="Helical" evidence="6">
    <location>
        <begin position="171"/>
        <end position="189"/>
    </location>
</feature>
<accession>A0AAN8Z0P4</accession>
<dbReference type="EMBL" id="JBAMMX010000022">
    <property type="protein sequence ID" value="KAK6919125.1"/>
    <property type="molecule type" value="Genomic_DNA"/>
</dbReference>
<evidence type="ECO:0000256" key="3">
    <source>
        <dbReference type="ARBA" id="ARBA00022692"/>
    </source>
</evidence>
<sequence length="203" mass="22626">MEMAISTQESQVPLLQNLQMPTKTPMQRAIRKTFKGTNRLANLLPTGSVLVFQFLSPIATNQGQCNAIENQYMALALLAFCALTCFLLCFTDSIRDERGKVHHGLATFRGLWVIDGLIKLPPEAAAKYRVRPVDFFHGIVSTFVFAAVALFNENMVKCFFPHPTEEDKKFLETLPVVVGVVSGLLFVAFPSKRHGIGFPLSRH</sequence>
<evidence type="ECO:0000256" key="2">
    <source>
        <dbReference type="ARBA" id="ARBA00008707"/>
    </source>
</evidence>
<evidence type="ECO:0000313" key="8">
    <source>
        <dbReference type="Proteomes" id="UP001370490"/>
    </source>
</evidence>
<proteinExistence type="inferred from homology"/>
<dbReference type="GO" id="GO:0005737">
    <property type="term" value="C:cytoplasm"/>
    <property type="evidence" value="ECO:0007669"/>
    <property type="project" value="UniProtKB-ARBA"/>
</dbReference>
<keyword evidence="3 6" id="KW-0812">Transmembrane</keyword>
<reference evidence="7 8" key="1">
    <citation type="submission" date="2023-12" db="EMBL/GenBank/DDBJ databases">
        <title>A high-quality genome assembly for Dillenia turbinata (Dilleniales).</title>
        <authorList>
            <person name="Chanderbali A."/>
        </authorList>
    </citation>
    <scope>NUCLEOTIDE SEQUENCE [LARGE SCALE GENOMIC DNA]</scope>
    <source>
        <strain evidence="7">LSX21</strain>
        <tissue evidence="7">Leaf</tissue>
    </source>
</reference>
<protein>
    <submittedName>
        <fullName evidence="7">Protein DMP</fullName>
    </submittedName>
</protein>
<dbReference type="AlphaFoldDB" id="A0AAN8Z0P4"/>
<evidence type="ECO:0000256" key="5">
    <source>
        <dbReference type="ARBA" id="ARBA00023136"/>
    </source>
</evidence>
<gene>
    <name evidence="7" type="ORF">RJ641_017547</name>
</gene>
<dbReference type="Pfam" id="PF05078">
    <property type="entry name" value="DUF679"/>
    <property type="match status" value="1"/>
</dbReference>
<name>A0AAN8Z0P4_9MAGN</name>
<dbReference type="InterPro" id="IPR007770">
    <property type="entry name" value="DMP"/>
</dbReference>
<dbReference type="GO" id="GO:0010256">
    <property type="term" value="P:endomembrane system organization"/>
    <property type="evidence" value="ECO:0007669"/>
    <property type="project" value="TreeGrafter"/>
</dbReference>
<evidence type="ECO:0000256" key="6">
    <source>
        <dbReference type="SAM" id="Phobius"/>
    </source>
</evidence>
<evidence type="ECO:0000256" key="1">
    <source>
        <dbReference type="ARBA" id="ARBA00004141"/>
    </source>
</evidence>
<keyword evidence="4 6" id="KW-1133">Transmembrane helix</keyword>
<dbReference type="GO" id="GO:0016020">
    <property type="term" value="C:membrane"/>
    <property type="evidence" value="ECO:0007669"/>
    <property type="project" value="UniProtKB-SubCell"/>
</dbReference>
<dbReference type="Proteomes" id="UP001370490">
    <property type="component" value="Unassembled WGS sequence"/>
</dbReference>
<comment type="subcellular location">
    <subcellularLocation>
        <location evidence="1">Membrane</location>
        <topology evidence="1">Multi-pass membrane protein</topology>
    </subcellularLocation>
</comment>
<comment type="caution">
    <text evidence="7">The sequence shown here is derived from an EMBL/GenBank/DDBJ whole genome shotgun (WGS) entry which is preliminary data.</text>
</comment>
<evidence type="ECO:0000256" key="4">
    <source>
        <dbReference type="ARBA" id="ARBA00022989"/>
    </source>
</evidence>
<organism evidence="7 8">
    <name type="scientific">Dillenia turbinata</name>
    <dbReference type="NCBI Taxonomy" id="194707"/>
    <lineage>
        <taxon>Eukaryota</taxon>
        <taxon>Viridiplantae</taxon>
        <taxon>Streptophyta</taxon>
        <taxon>Embryophyta</taxon>
        <taxon>Tracheophyta</taxon>
        <taxon>Spermatophyta</taxon>
        <taxon>Magnoliopsida</taxon>
        <taxon>eudicotyledons</taxon>
        <taxon>Gunneridae</taxon>
        <taxon>Pentapetalae</taxon>
        <taxon>Dilleniales</taxon>
        <taxon>Dilleniaceae</taxon>
        <taxon>Dillenia</taxon>
    </lineage>
</organism>
<feature type="transmembrane region" description="Helical" evidence="6">
    <location>
        <begin position="40"/>
        <end position="60"/>
    </location>
</feature>
<keyword evidence="5 6" id="KW-0472">Membrane</keyword>
<dbReference type="PANTHER" id="PTHR31621">
    <property type="entry name" value="PROTEIN DMP3"/>
    <property type="match status" value="1"/>
</dbReference>
<dbReference type="PANTHER" id="PTHR31621:SF6">
    <property type="entry name" value="PROTEIN DMP7"/>
    <property type="match status" value="1"/>
</dbReference>
<comment type="similarity">
    <text evidence="2">Belongs to the plant DMP1 protein family.</text>
</comment>
<evidence type="ECO:0000313" key="7">
    <source>
        <dbReference type="EMBL" id="KAK6919125.1"/>
    </source>
</evidence>